<dbReference type="InterPro" id="IPR040344">
    <property type="entry name" value="At3g17950-like"/>
</dbReference>
<keyword evidence="2" id="KW-1185">Reference proteome</keyword>
<dbReference type="EMBL" id="JAHRHJ020000005">
    <property type="protein sequence ID" value="KAH9316150.1"/>
    <property type="molecule type" value="Genomic_DNA"/>
</dbReference>
<dbReference type="OMA" id="WKLCRED"/>
<dbReference type="AlphaFoldDB" id="A0AA38G6P8"/>
<proteinExistence type="predicted"/>
<dbReference type="PANTHER" id="PTHR33544:SF5">
    <property type="entry name" value="DUF4005 DOMAIN-CONTAINING PROTEIN"/>
    <property type="match status" value="1"/>
</dbReference>
<gene>
    <name evidence="1" type="ORF">KI387_024777</name>
</gene>
<protein>
    <submittedName>
        <fullName evidence="1">Uncharacterized protein</fullName>
    </submittedName>
</protein>
<dbReference type="PANTHER" id="PTHR33544">
    <property type="entry name" value="DUF4005 DOMAIN-CONTAINING PROTEIN-RELATED"/>
    <property type="match status" value="1"/>
</dbReference>
<reference evidence="1 2" key="1">
    <citation type="journal article" date="2021" name="Nat. Plants">
        <title>The Taxus genome provides insights into paclitaxel biosynthesis.</title>
        <authorList>
            <person name="Xiong X."/>
            <person name="Gou J."/>
            <person name="Liao Q."/>
            <person name="Li Y."/>
            <person name="Zhou Q."/>
            <person name="Bi G."/>
            <person name="Li C."/>
            <person name="Du R."/>
            <person name="Wang X."/>
            <person name="Sun T."/>
            <person name="Guo L."/>
            <person name="Liang H."/>
            <person name="Lu P."/>
            <person name="Wu Y."/>
            <person name="Zhang Z."/>
            <person name="Ro D.K."/>
            <person name="Shang Y."/>
            <person name="Huang S."/>
            <person name="Yan J."/>
        </authorList>
    </citation>
    <scope>NUCLEOTIDE SEQUENCE [LARGE SCALE GENOMIC DNA]</scope>
    <source>
        <strain evidence="1">Ta-2019</strain>
    </source>
</reference>
<accession>A0AA38G6P8</accession>
<evidence type="ECO:0000313" key="2">
    <source>
        <dbReference type="Proteomes" id="UP000824469"/>
    </source>
</evidence>
<name>A0AA38G6P8_TAXCH</name>
<evidence type="ECO:0000313" key="1">
    <source>
        <dbReference type="EMBL" id="KAH9316150.1"/>
    </source>
</evidence>
<feature type="non-terminal residue" evidence="1">
    <location>
        <position position="1"/>
    </location>
</feature>
<comment type="caution">
    <text evidence="1">The sequence shown here is derived from an EMBL/GenBank/DDBJ whole genome shotgun (WGS) entry which is preliminary data.</text>
</comment>
<organism evidence="1 2">
    <name type="scientific">Taxus chinensis</name>
    <name type="common">Chinese yew</name>
    <name type="synonym">Taxus wallichiana var. chinensis</name>
    <dbReference type="NCBI Taxonomy" id="29808"/>
    <lineage>
        <taxon>Eukaryota</taxon>
        <taxon>Viridiplantae</taxon>
        <taxon>Streptophyta</taxon>
        <taxon>Embryophyta</taxon>
        <taxon>Tracheophyta</taxon>
        <taxon>Spermatophyta</taxon>
        <taxon>Pinopsida</taxon>
        <taxon>Pinidae</taxon>
        <taxon>Conifers II</taxon>
        <taxon>Cupressales</taxon>
        <taxon>Taxaceae</taxon>
        <taxon>Taxus</taxon>
    </lineage>
</organism>
<sequence>LKTIHLYDILRSIAFKQLDPLERSGLKVETMEHERVAEPNLMDAMTVASPSLSSYSSSDLDTESTGSFFYDKSITLGSLMGLKSDVGLSTRVIVHGQELPSEEPEVPRKNTRSKKSFKSWWRLCRNRDDYDCHRNANPSLGQFLEVERRSSVSDNRGGRMYIDVIYDDFTGGQAFSDRNLLFSEGRILPPQSAQSKDQSSMHIGRSDSMPSCIPTECCFRDCAPRRSSVRAS</sequence>
<dbReference type="Proteomes" id="UP000824469">
    <property type="component" value="Unassembled WGS sequence"/>
</dbReference>